<dbReference type="Proteomes" id="UP000499080">
    <property type="component" value="Unassembled WGS sequence"/>
</dbReference>
<dbReference type="Pfam" id="PF05699">
    <property type="entry name" value="Dimer_Tnp_hAT"/>
    <property type="match status" value="1"/>
</dbReference>
<evidence type="ECO:0000256" key="1">
    <source>
        <dbReference type="SAM" id="MobiDB-lite"/>
    </source>
</evidence>
<evidence type="ECO:0000313" key="5">
    <source>
        <dbReference type="Proteomes" id="UP000499080"/>
    </source>
</evidence>
<sequence length="400" mass="45585">MIKHFMQKCPVNYALVRPAICIDPRAMAGYPEKAQGKMKKKDQDSKPSTGDRFSVQSFLDVLNEKASLCVEPCCTAPTEAHLVQDKEIQVQINSNTETVYCAVPERCPTPPASAFDDILPSNTELKSGELFTQTIDDKPHTETVECKSNQTASLFSDFASFEHFQEVIKESFANIDRPATSRNGIITRNYKYFPNLKKNINDLDIHEKPGEETVAEEFISVIDSSINEFSARFSHFKELPETLKFIMYPDVTSFDKLNLSQFDWLKIEEFEMQLIDFQSSSTWIQKFIETRKELELIEIERLTSNISKNANNKILETWNLLPDTFNCLKKLARAILTIFSSAYACESLFSDMNNIKDSLRNRLTDDSSSACILLKVTSYNPNISCHLICNNRSHTNVTLI</sequence>
<organism evidence="3 5">
    <name type="scientific">Araneus ventricosus</name>
    <name type="common">Orbweaver spider</name>
    <name type="synonym">Epeira ventricosa</name>
    <dbReference type="NCBI Taxonomy" id="182803"/>
    <lineage>
        <taxon>Eukaryota</taxon>
        <taxon>Metazoa</taxon>
        <taxon>Ecdysozoa</taxon>
        <taxon>Arthropoda</taxon>
        <taxon>Chelicerata</taxon>
        <taxon>Arachnida</taxon>
        <taxon>Araneae</taxon>
        <taxon>Araneomorphae</taxon>
        <taxon>Entelegynae</taxon>
        <taxon>Araneoidea</taxon>
        <taxon>Araneidae</taxon>
        <taxon>Araneus</taxon>
    </lineage>
</organism>
<dbReference type="InterPro" id="IPR012337">
    <property type="entry name" value="RNaseH-like_sf"/>
</dbReference>
<reference evidence="3 5" key="1">
    <citation type="journal article" date="2019" name="Sci. Rep.">
        <title>Orb-weaving spider Araneus ventricosus genome elucidates the spidroin gene catalogue.</title>
        <authorList>
            <person name="Kono N."/>
            <person name="Nakamura H."/>
            <person name="Ohtoshi R."/>
            <person name="Moran D.A.P."/>
            <person name="Shinohara A."/>
            <person name="Yoshida Y."/>
            <person name="Fujiwara M."/>
            <person name="Mori M."/>
            <person name="Tomita M."/>
            <person name="Arakawa K."/>
        </authorList>
    </citation>
    <scope>NUCLEOTIDE SEQUENCE [LARGE SCALE GENOMIC DNA]</scope>
</reference>
<evidence type="ECO:0000313" key="3">
    <source>
        <dbReference type="EMBL" id="GBO12850.1"/>
    </source>
</evidence>
<dbReference type="SUPFAM" id="SSF53098">
    <property type="entry name" value="Ribonuclease H-like"/>
    <property type="match status" value="1"/>
</dbReference>
<dbReference type="OrthoDB" id="1101576at2759"/>
<dbReference type="AlphaFoldDB" id="A0A4Y2UMR1"/>
<dbReference type="EMBL" id="BGPR01037291">
    <property type="protein sequence ID" value="GBO12850.1"/>
    <property type="molecule type" value="Genomic_DNA"/>
</dbReference>
<dbReference type="EMBL" id="BGPR01037295">
    <property type="protein sequence ID" value="GBO12857.1"/>
    <property type="molecule type" value="Genomic_DNA"/>
</dbReference>
<dbReference type="PANTHER" id="PTHR45913:SF10">
    <property type="entry name" value="DUF4371 DOMAIN-CONTAINING PROTEIN"/>
    <property type="match status" value="1"/>
</dbReference>
<dbReference type="InterPro" id="IPR008906">
    <property type="entry name" value="HATC_C_dom"/>
</dbReference>
<accession>A0A4Y2UMR1</accession>
<name>A0A4Y2UMR1_ARAVE</name>
<evidence type="ECO:0000313" key="4">
    <source>
        <dbReference type="EMBL" id="GBO12857.1"/>
    </source>
</evidence>
<protein>
    <recommendedName>
        <fullName evidence="2">HAT C-terminal dimerisation domain-containing protein</fullName>
    </recommendedName>
</protein>
<gene>
    <name evidence="4" type="ORF">AVEN_109954_1</name>
    <name evidence="3" type="ORF">AVEN_86636_1</name>
</gene>
<evidence type="ECO:0000259" key="2">
    <source>
        <dbReference type="Pfam" id="PF05699"/>
    </source>
</evidence>
<comment type="caution">
    <text evidence="3">The sequence shown here is derived from an EMBL/GenBank/DDBJ whole genome shotgun (WGS) entry which is preliminary data.</text>
</comment>
<feature type="domain" description="HAT C-terminal dimerisation" evidence="2">
    <location>
        <begin position="311"/>
        <end position="374"/>
    </location>
</feature>
<dbReference type="PANTHER" id="PTHR45913">
    <property type="entry name" value="EPM2A-INTERACTING PROTEIN 1"/>
    <property type="match status" value="1"/>
</dbReference>
<dbReference type="GO" id="GO:0046983">
    <property type="term" value="F:protein dimerization activity"/>
    <property type="evidence" value="ECO:0007669"/>
    <property type="project" value="InterPro"/>
</dbReference>
<feature type="region of interest" description="Disordered" evidence="1">
    <location>
        <begin position="32"/>
        <end position="51"/>
    </location>
</feature>
<proteinExistence type="predicted"/>
<keyword evidence="5" id="KW-1185">Reference proteome</keyword>